<proteinExistence type="predicted"/>
<evidence type="ECO:0000313" key="1">
    <source>
        <dbReference type="EMBL" id="KUL02207.1"/>
    </source>
</evidence>
<dbReference type="EMBL" id="LGHE01000069">
    <property type="protein sequence ID" value="KUL02207.1"/>
    <property type="molecule type" value="Genomic_DNA"/>
</dbReference>
<name>A0A124G558_9EURY</name>
<reference evidence="2" key="1">
    <citation type="journal article" date="2015" name="MBio">
        <title>Genome-Resolved Metagenomic Analysis Reveals Roles for Candidate Phyla and Other Microbial Community Members in Biogeochemical Transformations in Oil Reservoirs.</title>
        <authorList>
            <person name="Hu P."/>
            <person name="Tom L."/>
            <person name="Singh A."/>
            <person name="Thomas B.C."/>
            <person name="Baker B.J."/>
            <person name="Piceno Y.M."/>
            <person name="Andersen G.L."/>
            <person name="Banfield J.F."/>
        </authorList>
    </citation>
    <scope>NUCLEOTIDE SEQUENCE [LARGE SCALE GENOMIC DNA]</scope>
</reference>
<organism evidence="1 2">
    <name type="scientific">Methanoculleus marisnigri</name>
    <dbReference type="NCBI Taxonomy" id="2198"/>
    <lineage>
        <taxon>Archaea</taxon>
        <taxon>Methanobacteriati</taxon>
        <taxon>Methanobacteriota</taxon>
        <taxon>Stenosarchaea group</taxon>
        <taxon>Methanomicrobia</taxon>
        <taxon>Methanomicrobiales</taxon>
        <taxon>Methanomicrobiaceae</taxon>
        <taxon>Methanoculleus</taxon>
    </lineage>
</organism>
<dbReference type="AlphaFoldDB" id="A0A124G558"/>
<sequence>MKGKTGMQALSVLLAVMLASAVLVSVVSADVKKCVVGDVVDEATLIERSSSLIREYRTNADAEKAIAAEIQKLPRVSYLAGWSEDDAERVKHVYAQAKEFEEQKIGDRSLTQKDGRMWIDEYNYRGINGFVHPGGMEVSSSGTNCQYLTSHLGQPIGGNPCWIEVGVAKFSEVFGGDPDEFVIYTTDSTLPEKDQFEPHGSFTNGNQDFNFEIYVSSVQDPEGYPYMILWGGQVIRTGHVPFTRGNPDENHEYFATNSSFTPVSTAYFWDSYLYNDQVAVWWNDNLPEETHGQGLSPVMVDMYVPWWSQAYRIDSWIP</sequence>
<gene>
    <name evidence="1" type="ORF">XE10_0776</name>
</gene>
<dbReference type="PATRIC" id="fig|2198.3.peg.614"/>
<evidence type="ECO:0000313" key="2">
    <source>
        <dbReference type="Proteomes" id="UP000054598"/>
    </source>
</evidence>
<accession>A0A124G558</accession>
<comment type="caution">
    <text evidence="1">The sequence shown here is derived from an EMBL/GenBank/DDBJ whole genome shotgun (WGS) entry which is preliminary data.</text>
</comment>
<dbReference type="Proteomes" id="UP000054598">
    <property type="component" value="Unassembled WGS sequence"/>
</dbReference>
<protein>
    <submittedName>
        <fullName evidence="1">Uncharacterized protein</fullName>
    </submittedName>
</protein>